<name>A0A0E2B9C9_9LEPT</name>
<keyword evidence="2" id="KW-1185">Reference proteome</keyword>
<accession>A0A0E2B9C9</accession>
<gene>
    <name evidence="1" type="ORF">LEP1GSC179_0327</name>
</gene>
<dbReference type="Proteomes" id="UP000006329">
    <property type="component" value="Unassembled WGS sequence"/>
</dbReference>
<organism evidence="1 2">
    <name type="scientific">Leptospira santarosai str. MOR084</name>
    <dbReference type="NCBI Taxonomy" id="1049984"/>
    <lineage>
        <taxon>Bacteria</taxon>
        <taxon>Pseudomonadati</taxon>
        <taxon>Spirochaetota</taxon>
        <taxon>Spirochaetia</taxon>
        <taxon>Leptospirales</taxon>
        <taxon>Leptospiraceae</taxon>
        <taxon>Leptospira</taxon>
    </lineage>
</organism>
<comment type="caution">
    <text evidence="1">The sequence shown here is derived from an EMBL/GenBank/DDBJ whole genome shotgun (WGS) entry which is preliminary data.</text>
</comment>
<reference evidence="1" key="1">
    <citation type="submission" date="2012-10" db="EMBL/GenBank/DDBJ databases">
        <authorList>
            <person name="Harkins D.M."/>
            <person name="Durkin A.S."/>
            <person name="Brinkac L.M."/>
            <person name="Haft D.H."/>
            <person name="Selengut J.D."/>
            <person name="Sanka R."/>
            <person name="DePew J."/>
            <person name="Purushe J."/>
            <person name="Matthias M.A."/>
            <person name="Vinetz J.M."/>
            <person name="Sutton G.G."/>
            <person name="Nierman W.C."/>
            <person name="Fouts D.E."/>
        </authorList>
    </citation>
    <scope>NUCLEOTIDE SEQUENCE [LARGE SCALE GENOMIC DNA]</scope>
    <source>
        <strain evidence="1">MOR084</strain>
    </source>
</reference>
<proteinExistence type="predicted"/>
<sequence>MNFHRWNTGSFRLPGSILSDKERIWKIENFNEHEKHTPFFRG</sequence>
<evidence type="ECO:0000313" key="1">
    <source>
        <dbReference type="EMBL" id="EKO31966.1"/>
    </source>
</evidence>
<protein>
    <submittedName>
        <fullName evidence="1">Uncharacterized protein</fullName>
    </submittedName>
</protein>
<evidence type="ECO:0000313" key="2">
    <source>
        <dbReference type="Proteomes" id="UP000006329"/>
    </source>
</evidence>
<dbReference type="EMBL" id="AHON02000087">
    <property type="protein sequence ID" value="EKO31966.1"/>
    <property type="molecule type" value="Genomic_DNA"/>
</dbReference>
<dbReference type="AlphaFoldDB" id="A0A0E2B9C9"/>